<dbReference type="RefSeq" id="WP_098483460.1">
    <property type="nucleotide sequence ID" value="NZ_PDJI01000004.1"/>
</dbReference>
<dbReference type="InterPro" id="IPR052552">
    <property type="entry name" value="YeaO-like"/>
</dbReference>
<dbReference type="PANTHER" id="PTHR36849:SF1">
    <property type="entry name" value="CYTOPLASMIC PROTEIN"/>
    <property type="match status" value="1"/>
</dbReference>
<comment type="caution">
    <text evidence="1">The sequence shown here is derived from an EMBL/GenBank/DDBJ whole genome shotgun (WGS) entry which is preliminary data.</text>
</comment>
<organism evidence="1 2">
    <name type="scientific">Georgenia soli</name>
    <dbReference type="NCBI Taxonomy" id="638953"/>
    <lineage>
        <taxon>Bacteria</taxon>
        <taxon>Bacillati</taxon>
        <taxon>Actinomycetota</taxon>
        <taxon>Actinomycetes</taxon>
        <taxon>Micrococcales</taxon>
        <taxon>Bogoriellaceae</taxon>
        <taxon>Georgenia</taxon>
    </lineage>
</organism>
<dbReference type="EMBL" id="PDJI01000004">
    <property type="protein sequence ID" value="PFG39338.1"/>
    <property type="molecule type" value="Genomic_DNA"/>
</dbReference>
<protein>
    <submittedName>
        <fullName evidence="1">DNA-3-methyladenine glycosylase</fullName>
    </submittedName>
</protein>
<dbReference type="OrthoDB" id="9790745at2"/>
<evidence type="ECO:0000313" key="1">
    <source>
        <dbReference type="EMBL" id="PFG39338.1"/>
    </source>
</evidence>
<name>A0A2A9EKB3_9MICO</name>
<dbReference type="AlphaFoldDB" id="A0A2A9EKB3"/>
<dbReference type="Proteomes" id="UP000222106">
    <property type="component" value="Unassembled WGS sequence"/>
</dbReference>
<reference evidence="1 2" key="1">
    <citation type="submission" date="2017-10" db="EMBL/GenBank/DDBJ databases">
        <title>Sequencing the genomes of 1000 actinobacteria strains.</title>
        <authorList>
            <person name="Klenk H.-P."/>
        </authorList>
    </citation>
    <scope>NUCLEOTIDE SEQUENCE [LARGE SCALE GENOMIC DNA]</scope>
    <source>
        <strain evidence="1 2">DSM 21838</strain>
    </source>
</reference>
<evidence type="ECO:0000313" key="2">
    <source>
        <dbReference type="Proteomes" id="UP000222106"/>
    </source>
</evidence>
<sequence>MDLRLARVYDAPGDSDGYRVLVDRVWPRGVSKEDADVDVWLKEAGPSTELRKWFGHDPERFEEFARRYRAELEGNPALAELRDIVAQHPVVTLLYGAKDTEHNQAVVLAEVLRG</sequence>
<proteinExistence type="predicted"/>
<keyword evidence="2" id="KW-1185">Reference proteome</keyword>
<dbReference type="Pfam" id="PF22752">
    <property type="entry name" value="DUF488-N3i"/>
    <property type="match status" value="1"/>
</dbReference>
<accession>A0A2A9EKB3</accession>
<gene>
    <name evidence="1" type="ORF">ATJ97_1841</name>
</gene>
<dbReference type="PANTHER" id="PTHR36849">
    <property type="entry name" value="CYTOPLASMIC PROTEIN-RELATED"/>
    <property type="match status" value="1"/>
</dbReference>